<protein>
    <submittedName>
        <fullName evidence="2">Uncharacterized protein</fullName>
    </submittedName>
</protein>
<dbReference type="Proteomes" id="UP000481861">
    <property type="component" value="Unassembled WGS sequence"/>
</dbReference>
<sequence length="183" mass="19822">MSLHQFTHSFPLLTTASAGHQAWPGPGKREPDPTPVTRRHFSNSAFVLTNSHMRCRRSALAAPRNPVDPPQPVAPPHHLSNSLPPTSARGTAPALAISTLNTFPHHSIEKTKISRCWNWTRQRHVGRPSARPSVGEEGIQSNPIQAVSTMSPNRKLPGMSTGCAFLASNVVATCDYPGTGMDR</sequence>
<dbReference type="EMBL" id="JAADJZ010000001">
    <property type="protein sequence ID" value="KAF2877926.1"/>
    <property type="molecule type" value="Genomic_DNA"/>
</dbReference>
<comment type="caution">
    <text evidence="2">The sequence shown here is derived from an EMBL/GenBank/DDBJ whole genome shotgun (WGS) entry which is preliminary data.</text>
</comment>
<evidence type="ECO:0000313" key="2">
    <source>
        <dbReference type="EMBL" id="KAF2877926.1"/>
    </source>
</evidence>
<proteinExistence type="predicted"/>
<evidence type="ECO:0000313" key="3">
    <source>
        <dbReference type="Proteomes" id="UP000481861"/>
    </source>
</evidence>
<feature type="region of interest" description="Disordered" evidence="1">
    <location>
        <begin position="61"/>
        <end position="90"/>
    </location>
</feature>
<feature type="compositionally biased region" description="Pro residues" evidence="1">
    <location>
        <begin position="66"/>
        <end position="75"/>
    </location>
</feature>
<accession>A0A7C8IHQ7</accession>
<name>A0A7C8IHQ7_9PLEO</name>
<dbReference type="AlphaFoldDB" id="A0A7C8IHQ7"/>
<organism evidence="2 3">
    <name type="scientific">Massariosphaeria phaeospora</name>
    <dbReference type="NCBI Taxonomy" id="100035"/>
    <lineage>
        <taxon>Eukaryota</taxon>
        <taxon>Fungi</taxon>
        <taxon>Dikarya</taxon>
        <taxon>Ascomycota</taxon>
        <taxon>Pezizomycotina</taxon>
        <taxon>Dothideomycetes</taxon>
        <taxon>Pleosporomycetidae</taxon>
        <taxon>Pleosporales</taxon>
        <taxon>Pleosporales incertae sedis</taxon>
        <taxon>Massariosphaeria</taxon>
    </lineage>
</organism>
<evidence type="ECO:0000256" key="1">
    <source>
        <dbReference type="SAM" id="MobiDB-lite"/>
    </source>
</evidence>
<feature type="compositionally biased region" description="Polar residues" evidence="1">
    <location>
        <begin position="79"/>
        <end position="89"/>
    </location>
</feature>
<keyword evidence="3" id="KW-1185">Reference proteome</keyword>
<gene>
    <name evidence="2" type="ORF">BDV95DRAFT_588933</name>
</gene>
<feature type="region of interest" description="Disordered" evidence="1">
    <location>
        <begin position="17"/>
        <end position="38"/>
    </location>
</feature>
<reference evidence="2 3" key="1">
    <citation type="submission" date="2020-01" db="EMBL/GenBank/DDBJ databases">
        <authorList>
            <consortium name="DOE Joint Genome Institute"/>
            <person name="Haridas S."/>
            <person name="Albert R."/>
            <person name="Binder M."/>
            <person name="Bloem J."/>
            <person name="Labutti K."/>
            <person name="Salamov A."/>
            <person name="Andreopoulos B."/>
            <person name="Baker S.E."/>
            <person name="Barry K."/>
            <person name="Bills G."/>
            <person name="Bluhm B.H."/>
            <person name="Cannon C."/>
            <person name="Castanera R."/>
            <person name="Culley D.E."/>
            <person name="Daum C."/>
            <person name="Ezra D."/>
            <person name="Gonzalez J.B."/>
            <person name="Henrissat B."/>
            <person name="Kuo A."/>
            <person name="Liang C."/>
            <person name="Lipzen A."/>
            <person name="Lutzoni F."/>
            <person name="Magnuson J."/>
            <person name="Mondo S."/>
            <person name="Nolan M."/>
            <person name="Ohm R."/>
            <person name="Pangilinan J."/>
            <person name="Park H.-J.H."/>
            <person name="Ramirez L."/>
            <person name="Alfaro M."/>
            <person name="Sun H."/>
            <person name="Tritt A."/>
            <person name="Yoshinaga Y."/>
            <person name="Zwiers L.-H.L."/>
            <person name="Turgeon B.G."/>
            <person name="Goodwin S.B."/>
            <person name="Spatafora J.W."/>
            <person name="Crous P.W."/>
            <person name="Grigoriev I.V."/>
        </authorList>
    </citation>
    <scope>NUCLEOTIDE SEQUENCE [LARGE SCALE GENOMIC DNA]</scope>
    <source>
        <strain evidence="2 3">CBS 611.86</strain>
    </source>
</reference>